<dbReference type="GeneID" id="82256120"/>
<protein>
    <submittedName>
        <fullName evidence="5">Peptidase M23</fullName>
    </submittedName>
    <submittedName>
        <fullName evidence="6">Septal ring factor EnvC, activator of murein hydrolases AmiA and AmiB</fullName>
    </submittedName>
</protein>
<evidence type="ECO:0000256" key="3">
    <source>
        <dbReference type="SAM" id="MobiDB-lite"/>
    </source>
</evidence>
<reference evidence="5 7" key="1">
    <citation type="submission" date="2016-01" db="EMBL/GenBank/DDBJ databases">
        <title>Whole genome sequencing of Myroides marinus L41.</title>
        <authorList>
            <person name="Hong K.W."/>
        </authorList>
    </citation>
    <scope>NUCLEOTIDE SEQUENCE [LARGE SCALE GENOMIC DNA]</scope>
    <source>
        <strain evidence="5 7">L41</strain>
    </source>
</reference>
<dbReference type="AlphaFoldDB" id="A0A165REZ1"/>
<dbReference type="Proteomes" id="UP000183077">
    <property type="component" value="Unassembled WGS sequence"/>
</dbReference>
<keyword evidence="2" id="KW-0175">Coiled coil</keyword>
<proteinExistence type="predicted"/>
<evidence type="ECO:0000313" key="5">
    <source>
        <dbReference type="EMBL" id="KZE81412.1"/>
    </source>
</evidence>
<dbReference type="EMBL" id="LQNU01000053">
    <property type="protein sequence ID" value="KZE81412.1"/>
    <property type="molecule type" value="Genomic_DNA"/>
</dbReference>
<dbReference type="PANTHER" id="PTHR21666:SF289">
    <property type="entry name" value="L-ALA--D-GLU ENDOPEPTIDASE"/>
    <property type="match status" value="1"/>
</dbReference>
<evidence type="ECO:0000256" key="1">
    <source>
        <dbReference type="ARBA" id="ARBA00022729"/>
    </source>
</evidence>
<keyword evidence="7" id="KW-1185">Reference proteome</keyword>
<sequence>MKKAYLSLFLICTFLAHGQKKETQEQLERRKQQILVEINIVRDLLKKEKTKERNILSVISENNRKINLNRQLISNVQKQIAVTNANISKTQKEVDSLETELAKLRKEYADLVLKSYKTKSSQSKLMFVLSSDNFLQAYKRVQYMKQYADYRKSQAEEVKEKAEALKAALSKLSSQKATQQKLLVEQQNNEKELQEDLGEQQNLMSVVQQDQKKYNEHIKKKQEETKAIDRKIKQLIKEAIEEANRIAREKAAREGKKTTKSTTSSSSATAFELTPEGKIVADNFRSNQGKLPWPVSKGYISLPYGDQPHPVQTQLTIHNSGVEITTEAGARARAVFGGEVLQVQVLPGGNKAVLIQHGDYITVYQNLADVSVKKGDKVSLKQDIGSISTNSTGQTVLKFLLSRNTDIYNPQSWLSRSN</sequence>
<keyword evidence="1" id="KW-0732">Signal</keyword>
<organism evidence="5 7">
    <name type="scientific">Myroides marinus</name>
    <dbReference type="NCBI Taxonomy" id="703342"/>
    <lineage>
        <taxon>Bacteria</taxon>
        <taxon>Pseudomonadati</taxon>
        <taxon>Bacteroidota</taxon>
        <taxon>Flavobacteriia</taxon>
        <taxon>Flavobacteriales</taxon>
        <taxon>Flavobacteriaceae</taxon>
        <taxon>Myroides</taxon>
    </lineage>
</organism>
<feature type="domain" description="M23ase beta-sheet core" evidence="4">
    <location>
        <begin position="319"/>
        <end position="410"/>
    </location>
</feature>
<dbReference type="CDD" id="cd12797">
    <property type="entry name" value="M23_peptidase"/>
    <property type="match status" value="1"/>
</dbReference>
<evidence type="ECO:0000313" key="8">
    <source>
        <dbReference type="Proteomes" id="UP000183077"/>
    </source>
</evidence>
<dbReference type="Gene3D" id="2.70.70.10">
    <property type="entry name" value="Glucose Permease (Domain IIA)"/>
    <property type="match status" value="1"/>
</dbReference>
<feature type="coiled-coil region" evidence="2">
    <location>
        <begin position="73"/>
        <end position="114"/>
    </location>
</feature>
<evidence type="ECO:0000313" key="7">
    <source>
        <dbReference type="Proteomes" id="UP000076630"/>
    </source>
</evidence>
<dbReference type="GO" id="GO:0004222">
    <property type="term" value="F:metalloendopeptidase activity"/>
    <property type="evidence" value="ECO:0007669"/>
    <property type="project" value="TreeGrafter"/>
</dbReference>
<dbReference type="SUPFAM" id="SSF51261">
    <property type="entry name" value="Duplicated hybrid motif"/>
    <property type="match status" value="1"/>
</dbReference>
<name>A0A165REZ1_9FLAO</name>
<dbReference type="InterPro" id="IPR050570">
    <property type="entry name" value="Cell_wall_metabolism_enzyme"/>
</dbReference>
<keyword evidence="6" id="KW-0378">Hydrolase</keyword>
<dbReference type="InterPro" id="IPR016047">
    <property type="entry name" value="M23ase_b-sheet_dom"/>
</dbReference>
<dbReference type="Gene3D" id="6.10.250.3150">
    <property type="match status" value="1"/>
</dbReference>
<gene>
    <name evidence="5" type="ORF">AV926_09010</name>
    <name evidence="6" type="ORF">SAMN04488018_102430</name>
</gene>
<evidence type="ECO:0000259" key="4">
    <source>
        <dbReference type="Pfam" id="PF01551"/>
    </source>
</evidence>
<reference evidence="6 8" key="2">
    <citation type="submission" date="2016-10" db="EMBL/GenBank/DDBJ databases">
        <authorList>
            <person name="de Groot N.N."/>
        </authorList>
    </citation>
    <scope>NUCLEOTIDE SEQUENCE [LARGE SCALE GENOMIC DNA]</scope>
    <source>
        <strain evidence="6 8">DSM 23048</strain>
    </source>
</reference>
<evidence type="ECO:0000313" key="6">
    <source>
        <dbReference type="EMBL" id="SEI64871.1"/>
    </source>
</evidence>
<dbReference type="Proteomes" id="UP000076630">
    <property type="component" value="Unassembled WGS sequence"/>
</dbReference>
<dbReference type="PANTHER" id="PTHR21666">
    <property type="entry name" value="PEPTIDASE-RELATED"/>
    <property type="match status" value="1"/>
</dbReference>
<dbReference type="InterPro" id="IPR011055">
    <property type="entry name" value="Dup_hybrid_motif"/>
</dbReference>
<dbReference type="RefSeq" id="WP_038987589.1">
    <property type="nucleotide sequence ID" value="NZ_FNYS01000002.1"/>
</dbReference>
<dbReference type="OrthoDB" id="9815884at2"/>
<dbReference type="Pfam" id="PF01551">
    <property type="entry name" value="Peptidase_M23"/>
    <property type="match status" value="1"/>
</dbReference>
<dbReference type="EMBL" id="FNYS01000002">
    <property type="protein sequence ID" value="SEI64871.1"/>
    <property type="molecule type" value="Genomic_DNA"/>
</dbReference>
<feature type="coiled-coil region" evidence="2">
    <location>
        <begin position="152"/>
        <end position="238"/>
    </location>
</feature>
<evidence type="ECO:0000256" key="2">
    <source>
        <dbReference type="SAM" id="Coils"/>
    </source>
</evidence>
<feature type="region of interest" description="Disordered" evidence="3">
    <location>
        <begin position="249"/>
        <end position="270"/>
    </location>
</feature>
<feature type="compositionally biased region" description="Low complexity" evidence="3">
    <location>
        <begin position="260"/>
        <end position="270"/>
    </location>
</feature>
<accession>A0A165REZ1</accession>